<proteinExistence type="inferred from homology"/>
<sequence length="126" mass="13906">MTQSRTSIDVTVVSEYLHQQSLPEEGRYAFAYHITITNQTTLAAKLLTRHWIIVDANQERQEIHGSGVVGEQPIIAAGDYYQYTSGVILETPIGTMEGSYQLLDDNGVAFDAPIQPFLLSAPNAVH</sequence>
<dbReference type="PROSITE" id="PS51087">
    <property type="entry name" value="APAG"/>
    <property type="match status" value="1"/>
</dbReference>
<organism evidence="4 5">
    <name type="scientific">SAR92 clade bacterium</name>
    <dbReference type="NCBI Taxonomy" id="2315479"/>
    <lineage>
        <taxon>Bacteria</taxon>
        <taxon>Pseudomonadati</taxon>
        <taxon>Pseudomonadota</taxon>
        <taxon>Gammaproteobacteria</taxon>
        <taxon>Cellvibrionales</taxon>
        <taxon>Porticoccaceae</taxon>
        <taxon>SAR92 clade</taxon>
    </lineage>
</organism>
<gene>
    <name evidence="2 4" type="primary">apaG</name>
    <name evidence="4" type="ORF">EVB03_03715</name>
</gene>
<dbReference type="EMBL" id="SHBP01000003">
    <property type="protein sequence ID" value="RZO20828.1"/>
    <property type="molecule type" value="Genomic_DNA"/>
</dbReference>
<dbReference type="InterPro" id="IPR007474">
    <property type="entry name" value="ApaG_domain"/>
</dbReference>
<dbReference type="SUPFAM" id="SSF110069">
    <property type="entry name" value="ApaG-like"/>
    <property type="match status" value="1"/>
</dbReference>
<dbReference type="NCBIfam" id="NF003967">
    <property type="entry name" value="PRK05461.1"/>
    <property type="match status" value="1"/>
</dbReference>
<protein>
    <recommendedName>
        <fullName evidence="1 2">Protein ApaG</fullName>
    </recommendedName>
</protein>
<dbReference type="PANTHER" id="PTHR14289:SF16">
    <property type="entry name" value="POLYMERASE DELTA-INTERACTING PROTEIN 2"/>
    <property type="match status" value="1"/>
</dbReference>
<dbReference type="HAMAP" id="MF_00791">
    <property type="entry name" value="ApaG"/>
    <property type="match status" value="1"/>
</dbReference>
<feature type="domain" description="ApaG" evidence="3">
    <location>
        <begin position="2"/>
        <end position="126"/>
    </location>
</feature>
<dbReference type="PANTHER" id="PTHR14289">
    <property type="entry name" value="F-BOX ONLY PROTEIN 3"/>
    <property type="match status" value="1"/>
</dbReference>
<evidence type="ECO:0000259" key="3">
    <source>
        <dbReference type="PROSITE" id="PS51087"/>
    </source>
</evidence>
<dbReference type="Pfam" id="PF04379">
    <property type="entry name" value="DUF525"/>
    <property type="match status" value="1"/>
</dbReference>
<comment type="caution">
    <text evidence="4">The sequence shown here is derived from an EMBL/GenBank/DDBJ whole genome shotgun (WGS) entry which is preliminary data.</text>
</comment>
<dbReference type="Gene3D" id="2.60.40.1470">
    <property type="entry name" value="ApaG domain"/>
    <property type="match status" value="1"/>
</dbReference>
<dbReference type="InterPro" id="IPR036767">
    <property type="entry name" value="ApaG_sf"/>
</dbReference>
<dbReference type="GO" id="GO:0070987">
    <property type="term" value="P:error-free translesion synthesis"/>
    <property type="evidence" value="ECO:0007669"/>
    <property type="project" value="TreeGrafter"/>
</dbReference>
<name>A0A520MHW9_9GAMM</name>
<dbReference type="InterPro" id="IPR023065">
    <property type="entry name" value="Uncharacterised_ApaG"/>
</dbReference>
<dbReference type="Proteomes" id="UP000315889">
    <property type="component" value="Unassembled WGS sequence"/>
</dbReference>
<evidence type="ECO:0000256" key="1">
    <source>
        <dbReference type="ARBA" id="ARBA00017693"/>
    </source>
</evidence>
<evidence type="ECO:0000256" key="2">
    <source>
        <dbReference type="HAMAP-Rule" id="MF_00791"/>
    </source>
</evidence>
<reference evidence="4 5" key="1">
    <citation type="submission" date="2019-02" db="EMBL/GenBank/DDBJ databases">
        <title>Prokaryotic population dynamics and viral predation in marine succession experiment using metagenomics: the confinement effect.</title>
        <authorList>
            <person name="Haro-Moreno J.M."/>
            <person name="Rodriguez-Valera F."/>
            <person name="Lopez-Perez M."/>
        </authorList>
    </citation>
    <scope>NUCLEOTIDE SEQUENCE [LARGE SCALE GENOMIC DNA]</scope>
    <source>
        <strain evidence="4">MED-G170</strain>
    </source>
</reference>
<evidence type="ECO:0000313" key="4">
    <source>
        <dbReference type="EMBL" id="RZO20828.1"/>
    </source>
</evidence>
<evidence type="ECO:0000313" key="5">
    <source>
        <dbReference type="Proteomes" id="UP000315889"/>
    </source>
</evidence>
<accession>A0A520MHW9</accession>
<dbReference type="AlphaFoldDB" id="A0A520MHW9"/>